<dbReference type="RefSeq" id="WP_176787774.1">
    <property type="nucleotide sequence ID" value="NZ_JABXWR010000001.1"/>
</dbReference>
<dbReference type="Proteomes" id="UP000570823">
    <property type="component" value="Unassembled WGS sequence"/>
</dbReference>
<comment type="caution">
    <text evidence="1">The sequence shown here is derived from an EMBL/GenBank/DDBJ whole genome shotgun (WGS) entry which is preliminary data.</text>
</comment>
<organism evidence="1 2">
    <name type="scientific">Methanofollis tationis</name>
    <dbReference type="NCBI Taxonomy" id="81417"/>
    <lineage>
        <taxon>Archaea</taxon>
        <taxon>Methanobacteriati</taxon>
        <taxon>Methanobacteriota</taxon>
        <taxon>Stenosarchaea group</taxon>
        <taxon>Methanomicrobia</taxon>
        <taxon>Methanomicrobiales</taxon>
        <taxon>Methanomicrobiaceae</taxon>
        <taxon>Methanofollis</taxon>
    </lineage>
</organism>
<keyword evidence="2" id="KW-1185">Reference proteome</keyword>
<sequence>MPYIYYARSLASAYPAFLAYLVKGLTGIGASVAENGSPERGSLLISHNGESGILRVVRRGADIEVTYAPEGKNSPAKKSPLCLLIDEKVGDIDAEMKALLEEGEVLPATETGGPDDEEQIRQSLEEMYQELLTVREEINHLREEDRDVSRPERRAKRAHQLYEEAVFELQKRHTPVARAKARAMQIMIEKAEASLGEIGE</sequence>
<dbReference type="EMBL" id="JABXWR010000001">
    <property type="protein sequence ID" value="NVO66115.1"/>
    <property type="molecule type" value="Genomic_DNA"/>
</dbReference>
<reference evidence="1 2" key="1">
    <citation type="submission" date="2020-06" db="EMBL/GenBank/DDBJ databases">
        <title>Methanofollis fontis sp. nov., a methanogen isolated from marine sediments near a cold seep at Four-Way Closure Ridge offshore southwestern Taiwan.</title>
        <authorList>
            <person name="Chen S.-C."/>
            <person name="Teng N.-H."/>
            <person name="Lin Y.-S."/>
            <person name="Lai M.-C."/>
            <person name="Chen H.-H."/>
            <person name="Wang C.-C."/>
        </authorList>
    </citation>
    <scope>NUCLEOTIDE SEQUENCE [LARGE SCALE GENOMIC DNA]</scope>
    <source>
        <strain evidence="1 2">DSM 2702</strain>
    </source>
</reference>
<dbReference type="AlphaFoldDB" id="A0A7K4HLH0"/>
<dbReference type="OrthoDB" id="110739at2157"/>
<gene>
    <name evidence="1" type="ORF">HWN36_02020</name>
</gene>
<evidence type="ECO:0000313" key="2">
    <source>
        <dbReference type="Proteomes" id="UP000570823"/>
    </source>
</evidence>
<accession>A0A7K4HLH0</accession>
<protein>
    <submittedName>
        <fullName evidence="1">Uncharacterized protein</fullName>
    </submittedName>
</protein>
<proteinExistence type="predicted"/>
<evidence type="ECO:0000313" key="1">
    <source>
        <dbReference type="EMBL" id="NVO66115.1"/>
    </source>
</evidence>
<name>A0A7K4HLH0_9EURY</name>